<sequence>MYDLGLPVHLYLNKYHHKYLAFYHAIKDSIINGTLTDGTRLPSSRELAEQYSISRGTANVVYDMLTADGYVETRLGSGTYVAFKSKLKVEGAADISYQKSSWGQRLKDDHSSYTQATFDFSTLRPLTDLFPQVEWKKAVKQGLEKLNYLVGYVDPDPKGLLELRQGIANYLLTTRGMKMNVEDIIILNGSVNGMALLAHLLIGENDTVLIEEPTYLRVRNMIQTVGGVPVALQIDELPTFTSKLAYVTPSSKYPTGQVMTIEERLKLLQWAKEQNALLIEDDIDSLFNRKTRMLEPLKVLDSENRVIYLGTFAFTLLTPLRIGYAIVPSYLIKDFLKAKHVFEPFTTSLYEQAAIAQFISNGHYGKHVRKMQRVYRQRYETFIKLMDKKLKGVFSWIETDKSLHVFGWWNGTEESYEYFLSACKEKGVVWEHPIAYFMNKPSPCAVFHYGSLTEFEMETAISIMAEVYKHI</sequence>
<keyword evidence="3 9" id="KW-0808">Transferase</keyword>
<reference evidence="9 10" key="1">
    <citation type="submission" date="2023-11" db="EMBL/GenBank/DDBJ databases">
        <title>Bacillus jintuensis, isolated from a mudflat on the Beibu Gulf coast.</title>
        <authorList>
            <person name="Li M."/>
        </authorList>
    </citation>
    <scope>NUCLEOTIDE SEQUENCE [LARGE SCALE GENOMIC DNA]</scope>
    <source>
        <strain evidence="9 10">31A1R</strain>
    </source>
</reference>
<dbReference type="CDD" id="cd00609">
    <property type="entry name" value="AAT_like"/>
    <property type="match status" value="1"/>
</dbReference>
<dbReference type="SMART" id="SM00345">
    <property type="entry name" value="HTH_GNTR"/>
    <property type="match status" value="1"/>
</dbReference>
<evidence type="ECO:0000256" key="1">
    <source>
        <dbReference type="ARBA" id="ARBA00001933"/>
    </source>
</evidence>
<dbReference type="Gene3D" id="1.10.10.10">
    <property type="entry name" value="Winged helix-like DNA-binding domain superfamily/Winged helix DNA-binding domain"/>
    <property type="match status" value="1"/>
</dbReference>
<dbReference type="Pfam" id="PF00392">
    <property type="entry name" value="GntR"/>
    <property type="match status" value="1"/>
</dbReference>
<name>A0ABU5IVV3_9BACI</name>
<dbReference type="InterPro" id="IPR015424">
    <property type="entry name" value="PyrdxlP-dep_Trfase"/>
</dbReference>
<dbReference type="EMBL" id="JAXOFX010000003">
    <property type="protein sequence ID" value="MDZ5471241.1"/>
    <property type="molecule type" value="Genomic_DNA"/>
</dbReference>
<evidence type="ECO:0000256" key="5">
    <source>
        <dbReference type="ARBA" id="ARBA00023015"/>
    </source>
</evidence>
<dbReference type="InterPro" id="IPR051446">
    <property type="entry name" value="HTH_trans_reg/aminotransferase"/>
</dbReference>
<gene>
    <name evidence="9" type="ORF">SM124_05730</name>
</gene>
<keyword evidence="6" id="KW-0238">DNA-binding</keyword>
<dbReference type="Gene3D" id="3.40.640.10">
    <property type="entry name" value="Type I PLP-dependent aspartate aminotransferase-like (Major domain)"/>
    <property type="match status" value="1"/>
</dbReference>
<dbReference type="Pfam" id="PF00155">
    <property type="entry name" value="Aminotran_1_2"/>
    <property type="match status" value="1"/>
</dbReference>
<proteinExistence type="inferred from homology"/>
<evidence type="ECO:0000256" key="2">
    <source>
        <dbReference type="ARBA" id="ARBA00005384"/>
    </source>
</evidence>
<dbReference type="PROSITE" id="PS50949">
    <property type="entry name" value="HTH_GNTR"/>
    <property type="match status" value="1"/>
</dbReference>
<evidence type="ECO:0000256" key="4">
    <source>
        <dbReference type="ARBA" id="ARBA00022898"/>
    </source>
</evidence>
<feature type="domain" description="HTH gntR-type" evidence="8">
    <location>
        <begin position="16"/>
        <end position="84"/>
    </location>
</feature>
<keyword evidence="7" id="KW-0804">Transcription</keyword>
<evidence type="ECO:0000259" key="8">
    <source>
        <dbReference type="PROSITE" id="PS50949"/>
    </source>
</evidence>
<comment type="similarity">
    <text evidence="2">In the C-terminal section; belongs to the class-I pyridoxal-phosphate-dependent aminotransferase family.</text>
</comment>
<evidence type="ECO:0000256" key="3">
    <source>
        <dbReference type="ARBA" id="ARBA00022576"/>
    </source>
</evidence>
<evidence type="ECO:0000256" key="7">
    <source>
        <dbReference type="ARBA" id="ARBA00023163"/>
    </source>
</evidence>
<dbReference type="CDD" id="cd07377">
    <property type="entry name" value="WHTH_GntR"/>
    <property type="match status" value="1"/>
</dbReference>
<dbReference type="InterPro" id="IPR000524">
    <property type="entry name" value="Tscrpt_reg_HTH_GntR"/>
</dbReference>
<evidence type="ECO:0000256" key="6">
    <source>
        <dbReference type="ARBA" id="ARBA00023125"/>
    </source>
</evidence>
<comment type="caution">
    <text evidence="9">The sequence shown here is derived from an EMBL/GenBank/DDBJ whole genome shotgun (WGS) entry which is preliminary data.</text>
</comment>
<dbReference type="InterPro" id="IPR036390">
    <property type="entry name" value="WH_DNA-bd_sf"/>
</dbReference>
<dbReference type="InterPro" id="IPR036388">
    <property type="entry name" value="WH-like_DNA-bd_sf"/>
</dbReference>
<dbReference type="Proteomes" id="UP001290455">
    <property type="component" value="Unassembled WGS sequence"/>
</dbReference>
<keyword evidence="5" id="KW-0805">Transcription regulation</keyword>
<keyword evidence="4" id="KW-0663">Pyridoxal phosphate</keyword>
<dbReference type="RefSeq" id="WP_322445545.1">
    <property type="nucleotide sequence ID" value="NZ_JAXOFX010000003.1"/>
</dbReference>
<dbReference type="SUPFAM" id="SSF46785">
    <property type="entry name" value="Winged helix' DNA-binding domain"/>
    <property type="match status" value="1"/>
</dbReference>
<organism evidence="9 10">
    <name type="scientific">Robertmurraya mangrovi</name>
    <dbReference type="NCBI Taxonomy" id="3098077"/>
    <lineage>
        <taxon>Bacteria</taxon>
        <taxon>Bacillati</taxon>
        <taxon>Bacillota</taxon>
        <taxon>Bacilli</taxon>
        <taxon>Bacillales</taxon>
        <taxon>Bacillaceae</taxon>
        <taxon>Robertmurraya</taxon>
    </lineage>
</organism>
<accession>A0ABU5IVV3</accession>
<keyword evidence="3 9" id="KW-0032">Aminotransferase</keyword>
<keyword evidence="10" id="KW-1185">Reference proteome</keyword>
<dbReference type="SUPFAM" id="SSF53383">
    <property type="entry name" value="PLP-dependent transferases"/>
    <property type="match status" value="1"/>
</dbReference>
<dbReference type="GO" id="GO:0008483">
    <property type="term" value="F:transaminase activity"/>
    <property type="evidence" value="ECO:0007669"/>
    <property type="project" value="UniProtKB-KW"/>
</dbReference>
<comment type="cofactor">
    <cofactor evidence="1">
        <name>pyridoxal 5'-phosphate</name>
        <dbReference type="ChEBI" id="CHEBI:597326"/>
    </cofactor>
</comment>
<protein>
    <submittedName>
        <fullName evidence="9">PLP-dependent aminotransferase family protein</fullName>
    </submittedName>
</protein>
<evidence type="ECO:0000313" key="9">
    <source>
        <dbReference type="EMBL" id="MDZ5471241.1"/>
    </source>
</evidence>
<evidence type="ECO:0000313" key="10">
    <source>
        <dbReference type="Proteomes" id="UP001290455"/>
    </source>
</evidence>
<dbReference type="InterPro" id="IPR015421">
    <property type="entry name" value="PyrdxlP-dep_Trfase_major"/>
</dbReference>
<dbReference type="PANTHER" id="PTHR46577:SF1">
    <property type="entry name" value="HTH-TYPE TRANSCRIPTIONAL REGULATORY PROTEIN GABR"/>
    <property type="match status" value="1"/>
</dbReference>
<dbReference type="PANTHER" id="PTHR46577">
    <property type="entry name" value="HTH-TYPE TRANSCRIPTIONAL REGULATORY PROTEIN GABR"/>
    <property type="match status" value="1"/>
</dbReference>
<dbReference type="PRINTS" id="PR00035">
    <property type="entry name" value="HTHGNTR"/>
</dbReference>
<dbReference type="InterPro" id="IPR004839">
    <property type="entry name" value="Aminotransferase_I/II_large"/>
</dbReference>